<dbReference type="EC" id="4.6.1.16" evidence="3 9"/>
<evidence type="ECO:0000256" key="4">
    <source>
        <dbReference type="ARBA" id="ARBA00022664"/>
    </source>
</evidence>
<keyword evidence="5 9" id="KW-0819">tRNA processing</keyword>
<dbReference type="FunFam" id="3.40.1350.10:FF:000001">
    <property type="entry name" value="tRNA-splicing endonuclease subunit Sen2"/>
    <property type="match status" value="1"/>
</dbReference>
<dbReference type="InterPro" id="IPR006676">
    <property type="entry name" value="tRNA_splic"/>
</dbReference>
<dbReference type="GO" id="GO:0006388">
    <property type="term" value="P:tRNA splicing, via endonucleolytic cleavage and ligation"/>
    <property type="evidence" value="ECO:0007669"/>
    <property type="project" value="InterPro"/>
</dbReference>
<dbReference type="PANTHER" id="PTHR21227:SF0">
    <property type="entry name" value="TRNA-SPLICING ENDONUCLEASE SUBUNIT SEN2"/>
    <property type="match status" value="1"/>
</dbReference>
<evidence type="ECO:0000256" key="5">
    <source>
        <dbReference type="ARBA" id="ARBA00022694"/>
    </source>
</evidence>
<feature type="compositionally biased region" description="Basic and acidic residues" evidence="11">
    <location>
        <begin position="181"/>
        <end position="194"/>
    </location>
</feature>
<keyword evidence="14" id="KW-0540">Nuclease</keyword>
<sequence length="463" mass="52914">MAEAVFRPPKRKRRVYESYVSPLPIPLGQDCGPNKDFKMFQAEMINNSVVVRSAEDMAQLYRKGYFGKGILSRSRPNFTISDPKLVAKWKDMKTDMPVITSEKYQRRVEWATELLRRQGQDESSVRRVLEDYTQPLEHPPAERSDGVQLCDELSSDMVAKMEGTADGEKLSATNGVAGKSQDLEDPNKQSDHQQESSGLDPLGAGECMMEVPTPLPPICHDRQATLLPMGGTQPEDHSQQASLVCAREGGPDHEYVLVEEAVCDGSEREDAPARDLPQKKRLICRRNPYRIFEYLQLSLEEAFFLVYALGCLSIYYEKEPLTIVKLWNAFTRVQPTFRTTYMAYHHFRSKGWVPKVGLKYGTDLLLYRKGPPFYHASYSVIIELVDDRFEGTLRRPFSWRSLAALSRVSVSVSKELMLCYLIKPSTMTDREMESPECMKQIKVQEVILSRWVSSRERGDQDEL</sequence>
<dbReference type="InterPro" id="IPR036167">
    <property type="entry name" value="tRNA_intron_Endo_cat-like_sf"/>
</dbReference>
<dbReference type="GO" id="GO:0000214">
    <property type="term" value="C:tRNA-intron endonuclease complex"/>
    <property type="evidence" value="ECO:0007669"/>
    <property type="project" value="UniProtKB-UniRule"/>
</dbReference>
<feature type="domain" description="tRNA intron endonuclease N-terminal" evidence="13">
    <location>
        <begin position="283"/>
        <end position="327"/>
    </location>
</feature>
<comment type="function">
    <text evidence="9">Constitutes one of the two catalytic subunit of the tRNA-splicing endonuclease complex, a complex responsible for identification and cleavage of the splice sites in pre-tRNA. It cleaves pre-tRNA at the 5'- and 3'-splice sites to release the intron. The products are an intron and two tRNA half-molecules bearing 2',3'-cyclic phosphate and 5'-OH termini. There are no conserved sequences at the splice sites, but the intron is invariably located at the same site in the gene, placing the splice sites an invariant distance from the constant structural features of the tRNA body.</text>
</comment>
<evidence type="ECO:0000256" key="8">
    <source>
        <dbReference type="ARBA" id="ARBA00071058"/>
    </source>
</evidence>
<dbReference type="InterPro" id="IPR011856">
    <property type="entry name" value="tRNA_endonuc-like_dom_sf"/>
</dbReference>
<keyword evidence="14" id="KW-0255">Endonuclease</keyword>
<keyword evidence="7 9" id="KW-0539">Nucleus</keyword>
<evidence type="ECO:0000256" key="2">
    <source>
        <dbReference type="ARBA" id="ARBA00008078"/>
    </source>
</evidence>
<accession>A0A480WT05</accession>
<dbReference type="EMBL" id="DQIR01204505">
    <property type="protein sequence ID" value="HDB59982.1"/>
    <property type="molecule type" value="Transcribed_RNA"/>
</dbReference>
<evidence type="ECO:0000256" key="1">
    <source>
        <dbReference type="ARBA" id="ARBA00004123"/>
    </source>
</evidence>
<proteinExistence type="inferred from homology"/>
<dbReference type="PIRSF" id="PIRSF011789">
    <property type="entry name" value="tRNA_splic_SEN2"/>
    <property type="match status" value="1"/>
</dbReference>
<feature type="domain" description="tRNA intron endonuclease catalytic" evidence="12">
    <location>
        <begin position="337"/>
        <end position="421"/>
    </location>
</feature>
<evidence type="ECO:0000256" key="10">
    <source>
        <dbReference type="PIRSR" id="PIRSR011789-1"/>
    </source>
</evidence>
<keyword evidence="14" id="KW-0378">Hydrolase</keyword>
<evidence type="ECO:0000259" key="12">
    <source>
        <dbReference type="Pfam" id="PF01974"/>
    </source>
</evidence>
<comment type="similarity">
    <text evidence="2 9">Belongs to the tRNA-intron endonuclease family.</text>
</comment>
<dbReference type="SUPFAM" id="SSF53032">
    <property type="entry name" value="tRNA-intron endonuclease catalytic domain-like"/>
    <property type="match status" value="1"/>
</dbReference>
<evidence type="ECO:0000256" key="3">
    <source>
        <dbReference type="ARBA" id="ARBA00012573"/>
    </source>
</evidence>
<dbReference type="Pfam" id="PF02778">
    <property type="entry name" value="tRNA_int_endo_N"/>
    <property type="match status" value="1"/>
</dbReference>
<reference evidence="14" key="1">
    <citation type="journal article" date="2019" name="PeerJ">
        <title>Genes of the pig, Sus scrofa, reconstructed with EvidentialGene.</title>
        <authorList>
            <person name="Gilbert D.G."/>
        </authorList>
    </citation>
    <scope>NUCLEOTIDE SEQUENCE</scope>
</reference>
<accession>A0A8D0JR39</accession>
<dbReference type="AlphaFoldDB" id="A0A480WT05"/>
<evidence type="ECO:0000313" key="14">
    <source>
        <dbReference type="EMBL" id="HDB99120.1"/>
    </source>
</evidence>
<evidence type="ECO:0000256" key="6">
    <source>
        <dbReference type="ARBA" id="ARBA00023239"/>
    </source>
</evidence>
<protein>
    <recommendedName>
        <fullName evidence="8 9">tRNA-splicing endonuclease subunit Sen2</fullName>
        <ecNumber evidence="3 9">4.6.1.16</ecNumber>
    </recommendedName>
</protein>
<dbReference type="GO" id="GO:0003676">
    <property type="term" value="F:nucleic acid binding"/>
    <property type="evidence" value="ECO:0007669"/>
    <property type="project" value="InterPro"/>
</dbReference>
<feature type="region of interest" description="Disordered" evidence="11">
    <location>
        <begin position="164"/>
        <end position="205"/>
    </location>
</feature>
<evidence type="ECO:0000256" key="7">
    <source>
        <dbReference type="ARBA" id="ARBA00023242"/>
    </source>
</evidence>
<feature type="active site" evidence="10">
    <location>
        <position position="414"/>
    </location>
</feature>
<evidence type="ECO:0000256" key="11">
    <source>
        <dbReference type="SAM" id="MobiDB-lite"/>
    </source>
</evidence>
<keyword evidence="6 9" id="KW-0456">Lyase</keyword>
<dbReference type="GO" id="GO:0000213">
    <property type="term" value="F:tRNA-intron lyase activity"/>
    <property type="evidence" value="ECO:0007669"/>
    <property type="project" value="UniProtKB-UniRule"/>
</dbReference>
<dbReference type="GO" id="GO:0006397">
    <property type="term" value="P:mRNA processing"/>
    <property type="evidence" value="ECO:0007669"/>
    <property type="project" value="UniProtKB-KW"/>
</dbReference>
<feature type="active site" evidence="10">
    <location>
        <position position="367"/>
    </location>
</feature>
<name>A0A480WT05_PIG</name>
<evidence type="ECO:0000256" key="9">
    <source>
        <dbReference type="PIRNR" id="PIRNR011789"/>
    </source>
</evidence>
<dbReference type="InterPro" id="IPR016589">
    <property type="entry name" value="tRNA_splic_SEN2"/>
</dbReference>
<dbReference type="PANTHER" id="PTHR21227">
    <property type="entry name" value="TRNA-SPLICING ENDONUCLEASE SUBUNIT SEN2"/>
    <property type="match status" value="1"/>
</dbReference>
<feature type="active site" evidence="10">
    <location>
        <position position="375"/>
    </location>
</feature>
<dbReference type="InterPro" id="IPR006678">
    <property type="entry name" value="tRNA_intron_Endonuc_N"/>
</dbReference>
<dbReference type="Gene3D" id="3.40.1350.10">
    <property type="match status" value="1"/>
</dbReference>
<dbReference type="EMBL" id="DQIR01243643">
    <property type="protein sequence ID" value="HDB99120.1"/>
    <property type="molecule type" value="Transcribed_RNA"/>
</dbReference>
<dbReference type="Pfam" id="PF01974">
    <property type="entry name" value="tRNA_int_endo"/>
    <property type="match status" value="1"/>
</dbReference>
<dbReference type="CDD" id="cd22363">
    <property type="entry name" value="tRNA-intron_lyase_C"/>
    <property type="match status" value="1"/>
</dbReference>
<organism evidence="14">
    <name type="scientific">Sus scrofa</name>
    <name type="common">Pig</name>
    <dbReference type="NCBI Taxonomy" id="9823"/>
    <lineage>
        <taxon>Eukaryota</taxon>
        <taxon>Metazoa</taxon>
        <taxon>Chordata</taxon>
        <taxon>Craniata</taxon>
        <taxon>Vertebrata</taxon>
        <taxon>Euteleostomi</taxon>
        <taxon>Mammalia</taxon>
        <taxon>Eutheria</taxon>
        <taxon>Laurasiatheria</taxon>
        <taxon>Artiodactyla</taxon>
        <taxon>Suina</taxon>
        <taxon>Suidae</taxon>
        <taxon>Sus</taxon>
    </lineage>
</organism>
<evidence type="ECO:0000259" key="13">
    <source>
        <dbReference type="Pfam" id="PF02778"/>
    </source>
</evidence>
<comment type="subcellular location">
    <subcellularLocation>
        <location evidence="1 9">Nucleus</location>
    </subcellularLocation>
</comment>
<accession>A0A8D0RMR9</accession>
<keyword evidence="4" id="KW-0507">mRNA processing</keyword>
<dbReference type="InterPro" id="IPR006677">
    <property type="entry name" value="tRNA_intron_Endonuc_cat-like"/>
</dbReference>